<accession>A0A2P6QKL3</accession>
<evidence type="ECO:0000313" key="2">
    <source>
        <dbReference type="Proteomes" id="UP000238479"/>
    </source>
</evidence>
<sequence>MRACGVGDVSADGVDFVSSLRYASTADAEGEDLDLYFCLFCSSGVTVLP</sequence>
<gene>
    <name evidence="1" type="ORF">RchiOBHm_Chr5g0072141</name>
</gene>
<dbReference type="Gramene" id="PRQ34713">
    <property type="protein sequence ID" value="PRQ34713"/>
    <property type="gene ID" value="RchiOBHm_Chr5g0072141"/>
</dbReference>
<keyword evidence="2" id="KW-1185">Reference proteome</keyword>
<comment type="caution">
    <text evidence="1">The sequence shown here is derived from an EMBL/GenBank/DDBJ whole genome shotgun (WGS) entry which is preliminary data.</text>
</comment>
<evidence type="ECO:0000313" key="1">
    <source>
        <dbReference type="EMBL" id="PRQ34713.1"/>
    </source>
</evidence>
<protein>
    <submittedName>
        <fullName evidence="1">Uncharacterized protein</fullName>
    </submittedName>
</protein>
<dbReference type="EMBL" id="PDCK01000043">
    <property type="protein sequence ID" value="PRQ34713.1"/>
    <property type="molecule type" value="Genomic_DNA"/>
</dbReference>
<name>A0A2P6QKL3_ROSCH</name>
<reference evidence="1 2" key="1">
    <citation type="journal article" date="2018" name="Nat. Genet.">
        <title>The Rosa genome provides new insights in the design of modern roses.</title>
        <authorList>
            <person name="Bendahmane M."/>
        </authorList>
    </citation>
    <scope>NUCLEOTIDE SEQUENCE [LARGE SCALE GENOMIC DNA]</scope>
    <source>
        <strain evidence="2">cv. Old Blush</strain>
    </source>
</reference>
<organism evidence="1 2">
    <name type="scientific">Rosa chinensis</name>
    <name type="common">China rose</name>
    <dbReference type="NCBI Taxonomy" id="74649"/>
    <lineage>
        <taxon>Eukaryota</taxon>
        <taxon>Viridiplantae</taxon>
        <taxon>Streptophyta</taxon>
        <taxon>Embryophyta</taxon>
        <taxon>Tracheophyta</taxon>
        <taxon>Spermatophyta</taxon>
        <taxon>Magnoliopsida</taxon>
        <taxon>eudicotyledons</taxon>
        <taxon>Gunneridae</taxon>
        <taxon>Pentapetalae</taxon>
        <taxon>rosids</taxon>
        <taxon>fabids</taxon>
        <taxon>Rosales</taxon>
        <taxon>Rosaceae</taxon>
        <taxon>Rosoideae</taxon>
        <taxon>Rosoideae incertae sedis</taxon>
        <taxon>Rosa</taxon>
    </lineage>
</organism>
<dbReference type="Proteomes" id="UP000238479">
    <property type="component" value="Chromosome 5"/>
</dbReference>
<proteinExistence type="predicted"/>
<dbReference type="AlphaFoldDB" id="A0A2P6QKL3"/>